<dbReference type="EMBL" id="JARGDH010000004">
    <property type="protein sequence ID" value="KAL0269455.1"/>
    <property type="molecule type" value="Genomic_DNA"/>
</dbReference>
<accession>A0AAW2HIQ4</accession>
<gene>
    <name evidence="1" type="ORF">PYX00_007180</name>
</gene>
<name>A0AAW2HIQ4_9NEOP</name>
<protein>
    <submittedName>
        <fullName evidence="1">Uncharacterized protein</fullName>
    </submittedName>
</protein>
<proteinExistence type="predicted"/>
<organism evidence="1">
    <name type="scientific">Menopon gallinae</name>
    <name type="common">poultry shaft louse</name>
    <dbReference type="NCBI Taxonomy" id="328185"/>
    <lineage>
        <taxon>Eukaryota</taxon>
        <taxon>Metazoa</taxon>
        <taxon>Ecdysozoa</taxon>
        <taxon>Arthropoda</taxon>
        <taxon>Hexapoda</taxon>
        <taxon>Insecta</taxon>
        <taxon>Pterygota</taxon>
        <taxon>Neoptera</taxon>
        <taxon>Paraneoptera</taxon>
        <taxon>Psocodea</taxon>
        <taxon>Troctomorpha</taxon>
        <taxon>Phthiraptera</taxon>
        <taxon>Amblycera</taxon>
        <taxon>Menoponidae</taxon>
        <taxon>Menopon</taxon>
    </lineage>
</organism>
<dbReference type="AlphaFoldDB" id="A0AAW2HIQ4"/>
<evidence type="ECO:0000313" key="1">
    <source>
        <dbReference type="EMBL" id="KAL0269455.1"/>
    </source>
</evidence>
<reference evidence="1" key="1">
    <citation type="journal article" date="2024" name="Gigascience">
        <title>Chromosome-level genome of the poultry shaft louse Menopon gallinae provides insight into the host-switching and adaptive evolution of parasitic lice.</title>
        <authorList>
            <person name="Xu Y."/>
            <person name="Ma L."/>
            <person name="Liu S."/>
            <person name="Liang Y."/>
            <person name="Liu Q."/>
            <person name="He Z."/>
            <person name="Tian L."/>
            <person name="Duan Y."/>
            <person name="Cai W."/>
            <person name="Li H."/>
            <person name="Song F."/>
        </authorList>
    </citation>
    <scope>NUCLEOTIDE SEQUENCE</scope>
    <source>
        <strain evidence="1">Cailab_2023a</strain>
    </source>
</reference>
<sequence length="54" mass="6178">MLGELRIEPLLLRIGIFMLRWFGHVLRLPPTHLVKWVQSECRGKATPGRGNARG</sequence>
<comment type="caution">
    <text evidence="1">The sequence shown here is derived from an EMBL/GenBank/DDBJ whole genome shotgun (WGS) entry which is preliminary data.</text>
</comment>